<reference evidence="1 2" key="1">
    <citation type="journal article" date="2021" name="Hortic Res">
        <title>The domestication of Cucurbita argyrosperma as revealed by the genome of its wild relative.</title>
        <authorList>
            <person name="Barrera-Redondo J."/>
            <person name="Sanchez-de la Vega G."/>
            <person name="Aguirre-Liguori J.A."/>
            <person name="Castellanos-Morales G."/>
            <person name="Gutierrez-Guerrero Y.T."/>
            <person name="Aguirre-Dugua X."/>
            <person name="Aguirre-Planter E."/>
            <person name="Tenaillon M.I."/>
            <person name="Lira-Saade R."/>
            <person name="Eguiarte L.E."/>
        </authorList>
    </citation>
    <scope>NUCLEOTIDE SEQUENCE [LARGE SCALE GENOMIC DNA]</scope>
    <source>
        <strain evidence="1">JBR-2021</strain>
    </source>
</reference>
<dbReference type="EMBL" id="JAGKQH010000006">
    <property type="protein sequence ID" value="KAG6597049.1"/>
    <property type="molecule type" value="Genomic_DNA"/>
</dbReference>
<protein>
    <submittedName>
        <fullName evidence="1">Uncharacterized protein</fullName>
    </submittedName>
</protein>
<accession>A0AAV6NGJ3</accession>
<comment type="caution">
    <text evidence="1">The sequence shown here is derived from an EMBL/GenBank/DDBJ whole genome shotgun (WGS) entry which is preliminary data.</text>
</comment>
<evidence type="ECO:0000313" key="1">
    <source>
        <dbReference type="EMBL" id="KAG6597049.1"/>
    </source>
</evidence>
<gene>
    <name evidence="1" type="ORF">SDJN03_10229</name>
</gene>
<sequence length="178" mass="20641">MIRDYALNVPTKYLNHLQLPVKLEDGFNLFPLAGALQISSELHFQNALNSSLIPSEKFFAIADQGTELLNLASDIWKRLFAPRSRRSAPIVPIIQLKNGSHQFLQVPWLLHECCPTMRFYYAINLLAPCSPSCLFWFVVMHASPLMSNPASIEVVDHYPRMRLKKKFCPWKCRNRRWK</sequence>
<feature type="non-terminal residue" evidence="1">
    <location>
        <position position="1"/>
    </location>
</feature>
<proteinExistence type="predicted"/>
<organism evidence="1 2">
    <name type="scientific">Cucurbita argyrosperma subsp. sororia</name>
    <dbReference type="NCBI Taxonomy" id="37648"/>
    <lineage>
        <taxon>Eukaryota</taxon>
        <taxon>Viridiplantae</taxon>
        <taxon>Streptophyta</taxon>
        <taxon>Embryophyta</taxon>
        <taxon>Tracheophyta</taxon>
        <taxon>Spermatophyta</taxon>
        <taxon>Magnoliopsida</taxon>
        <taxon>eudicotyledons</taxon>
        <taxon>Gunneridae</taxon>
        <taxon>Pentapetalae</taxon>
        <taxon>rosids</taxon>
        <taxon>fabids</taxon>
        <taxon>Cucurbitales</taxon>
        <taxon>Cucurbitaceae</taxon>
        <taxon>Cucurbiteae</taxon>
        <taxon>Cucurbita</taxon>
    </lineage>
</organism>
<keyword evidence="2" id="KW-1185">Reference proteome</keyword>
<dbReference type="AlphaFoldDB" id="A0AAV6NGJ3"/>
<dbReference type="Proteomes" id="UP000685013">
    <property type="component" value="Chromosome 6"/>
</dbReference>
<name>A0AAV6NGJ3_9ROSI</name>
<evidence type="ECO:0000313" key="2">
    <source>
        <dbReference type="Proteomes" id="UP000685013"/>
    </source>
</evidence>